<gene>
    <name evidence="1" type="ORF">CAMSH0001_1007</name>
</gene>
<accession>C6RES4</accession>
<evidence type="ECO:0000313" key="1">
    <source>
        <dbReference type="EMBL" id="EET80168.1"/>
    </source>
</evidence>
<comment type="caution">
    <text evidence="1">The sequence shown here is derived from an EMBL/GenBank/DDBJ whole genome shotgun (WGS) entry which is preliminary data.</text>
</comment>
<dbReference type="AlphaFoldDB" id="C6RES4"/>
<dbReference type="EMBL" id="ACVQ01000015">
    <property type="protein sequence ID" value="EET80168.1"/>
    <property type="molecule type" value="Genomic_DNA"/>
</dbReference>
<dbReference type="Proteomes" id="UP000003107">
    <property type="component" value="Unassembled WGS sequence"/>
</dbReference>
<reference evidence="1 2" key="1">
    <citation type="submission" date="2009-07" db="EMBL/GenBank/DDBJ databases">
        <authorList>
            <person name="Madupu R."/>
            <person name="Sebastian Y."/>
            <person name="Durkin A.S."/>
            <person name="Torralba M."/>
            <person name="Methe B."/>
            <person name="Sutton G.G."/>
            <person name="Strausberg R.L."/>
            <person name="Nelson K.E."/>
        </authorList>
    </citation>
    <scope>NUCLEOTIDE SEQUENCE [LARGE SCALE GENOMIC DNA]</scope>
    <source>
        <strain evidence="1 2">RM3277</strain>
    </source>
</reference>
<keyword evidence="2" id="KW-1185">Reference proteome</keyword>
<evidence type="ECO:0000313" key="2">
    <source>
        <dbReference type="Proteomes" id="UP000003107"/>
    </source>
</evidence>
<name>C6RES4_9BACT</name>
<protein>
    <submittedName>
        <fullName evidence="1">Uncharacterized protein</fullName>
    </submittedName>
</protein>
<sequence>MARDAVKFARFAKFSCRQICSFLGAVDKAHKFDLIIYRRQNTCKFYQLRSNLHARY</sequence>
<organism evidence="1 2">
    <name type="scientific">Campylobacter showae RM3277</name>
    <dbReference type="NCBI Taxonomy" id="553219"/>
    <lineage>
        <taxon>Bacteria</taxon>
        <taxon>Pseudomonadati</taxon>
        <taxon>Campylobacterota</taxon>
        <taxon>Epsilonproteobacteria</taxon>
        <taxon>Campylobacterales</taxon>
        <taxon>Campylobacteraceae</taxon>
        <taxon>Campylobacter</taxon>
    </lineage>
</organism>
<proteinExistence type="predicted"/>